<name>A0ABM9HM96_9PROT</name>
<gene>
    <name evidence="2" type="ORF">R83534S58_LOCUS784</name>
</gene>
<feature type="region of interest" description="Disordered" evidence="1">
    <location>
        <begin position="1"/>
        <end position="43"/>
    </location>
</feature>
<protein>
    <submittedName>
        <fullName evidence="2">Uncharacterized protein</fullName>
    </submittedName>
</protein>
<comment type="caution">
    <text evidence="2">The sequence shown here is derived from an EMBL/GenBank/DDBJ whole genome shotgun (WGS) entry which is preliminary data.</text>
</comment>
<proteinExistence type="predicted"/>
<dbReference type="Proteomes" id="UP001154272">
    <property type="component" value="Unassembled WGS sequence"/>
</dbReference>
<evidence type="ECO:0000256" key="1">
    <source>
        <dbReference type="SAM" id="MobiDB-lite"/>
    </source>
</evidence>
<dbReference type="RefSeq" id="WP_282023545.1">
    <property type="nucleotide sequence ID" value="NZ_CAMXCH010000001.1"/>
</dbReference>
<evidence type="ECO:0000313" key="2">
    <source>
        <dbReference type="EMBL" id="CAI3935204.1"/>
    </source>
</evidence>
<accession>A0ABM9HM96</accession>
<keyword evidence="3" id="KW-1185">Reference proteome</keyword>
<feature type="compositionally biased region" description="Basic and acidic residues" evidence="1">
    <location>
        <begin position="1"/>
        <end position="12"/>
    </location>
</feature>
<evidence type="ECO:0000313" key="3">
    <source>
        <dbReference type="Proteomes" id="UP001154272"/>
    </source>
</evidence>
<reference evidence="2" key="1">
    <citation type="submission" date="2022-10" db="EMBL/GenBank/DDBJ databases">
        <authorList>
            <person name="Botero Cardona J."/>
        </authorList>
    </citation>
    <scope>NUCLEOTIDE SEQUENCE</scope>
    <source>
        <strain evidence="2">R-83534</strain>
    </source>
</reference>
<organism evidence="2 3">
    <name type="scientific">Commensalibacter papalotli</name>
    <name type="common">ex Botero et al. 2024</name>
    <dbReference type="NCBI Taxonomy" id="2972766"/>
    <lineage>
        <taxon>Bacteria</taxon>
        <taxon>Pseudomonadati</taxon>
        <taxon>Pseudomonadota</taxon>
        <taxon>Alphaproteobacteria</taxon>
        <taxon>Acetobacterales</taxon>
        <taxon>Acetobacteraceae</taxon>
    </lineage>
</organism>
<dbReference type="EMBL" id="CAMXCH010000001">
    <property type="protein sequence ID" value="CAI3935204.1"/>
    <property type="molecule type" value="Genomic_DNA"/>
</dbReference>
<sequence>MSGLHGDKEGLDVHISGTTTLTGGGNIGAVIKIPPQSWNEQPV</sequence>